<dbReference type="SUPFAM" id="SSF48150">
    <property type="entry name" value="DNA-glycosylase"/>
    <property type="match status" value="1"/>
</dbReference>
<evidence type="ECO:0000256" key="2">
    <source>
        <dbReference type="ARBA" id="ARBA00012720"/>
    </source>
</evidence>
<protein>
    <recommendedName>
        <fullName evidence="2">DNA-(apurinic or apyrimidinic site) lyase</fullName>
        <ecNumber evidence="2">4.2.99.18</ecNumber>
    </recommendedName>
</protein>
<dbReference type="GO" id="GO:0006285">
    <property type="term" value="P:base-excision repair, AP site formation"/>
    <property type="evidence" value="ECO:0007669"/>
    <property type="project" value="TreeGrafter"/>
</dbReference>
<dbReference type="GO" id="GO:0140078">
    <property type="term" value="F:class I DNA-(apurinic or apyrimidinic site) endonuclease activity"/>
    <property type="evidence" value="ECO:0007669"/>
    <property type="project" value="UniProtKB-EC"/>
</dbReference>
<evidence type="ECO:0000256" key="1">
    <source>
        <dbReference type="ARBA" id="ARBA00010679"/>
    </source>
</evidence>
<evidence type="ECO:0000256" key="3">
    <source>
        <dbReference type="ARBA" id="ARBA00044632"/>
    </source>
</evidence>
<dbReference type="InterPro" id="IPR011257">
    <property type="entry name" value="DNA_glycosylase"/>
</dbReference>
<dbReference type="SMART" id="SM00478">
    <property type="entry name" value="ENDO3c"/>
    <property type="match status" value="1"/>
</dbReference>
<comment type="similarity">
    <text evidence="1">Belongs to the type-1 OGG1 family.</text>
</comment>
<name>B8JDN4_ANAD2</name>
<dbReference type="PANTHER" id="PTHR10242">
    <property type="entry name" value="8-OXOGUANINE DNA GLYCOSYLASE"/>
    <property type="match status" value="1"/>
</dbReference>
<accession>B8JDN4</accession>
<dbReference type="RefSeq" id="WP_012632149.1">
    <property type="nucleotide sequence ID" value="NC_011891.1"/>
</dbReference>
<dbReference type="EMBL" id="CP001359">
    <property type="protein sequence ID" value="ACL64129.1"/>
    <property type="molecule type" value="Genomic_DNA"/>
</dbReference>
<feature type="domain" description="HhH-GPD" evidence="4">
    <location>
        <begin position="140"/>
        <end position="305"/>
    </location>
</feature>
<evidence type="ECO:0000259" key="4">
    <source>
        <dbReference type="SMART" id="SM00478"/>
    </source>
</evidence>
<dbReference type="AlphaFoldDB" id="B8JDN4"/>
<dbReference type="EC" id="4.2.99.18" evidence="2"/>
<keyword evidence="6" id="KW-1185">Reference proteome</keyword>
<proteinExistence type="inferred from homology"/>
<gene>
    <name evidence="5" type="ordered locus">A2cp1_0775</name>
</gene>
<dbReference type="HOGENOM" id="CLU_054866_0_0_7"/>
<sequence>MQVPEPFDLVLTVRSHGWYDLPPWRWDEARRVLGRPLRLSGARVAYAEVAEGEPGRLAFRAFAQGRLGAAEAREARALLGACLALDEDLAPFQALAAELERRRAAGKGRDLPDLRWALARGAGRLLRSPTVYEDAVKTLCTTNCSWALTRSMVTRLCETLGEPGPLATRAFPTAEAMAARTERFYRDEIRAGYRAPFLLALARGAADGTLDLEALRRSPLDTDALGRRISGLKGFGPYATEHLLRLLGRHDHLALDSWTRPKLARLRGKRRPPADRTLRRWFAPYGRWAGLAMWLEVTADWHGDAPSWP</sequence>
<dbReference type="Proteomes" id="UP000007089">
    <property type="component" value="Chromosome"/>
</dbReference>
<dbReference type="PANTHER" id="PTHR10242:SF4">
    <property type="entry name" value="OS07G0657600 PROTEIN"/>
    <property type="match status" value="1"/>
</dbReference>
<organism evidence="5 6">
    <name type="scientific">Anaeromyxobacter dehalogenans (strain ATCC BAA-258 / DSM 21875 / 2CP-1)</name>
    <dbReference type="NCBI Taxonomy" id="455488"/>
    <lineage>
        <taxon>Bacteria</taxon>
        <taxon>Pseudomonadati</taxon>
        <taxon>Myxococcota</taxon>
        <taxon>Myxococcia</taxon>
        <taxon>Myxococcales</taxon>
        <taxon>Cystobacterineae</taxon>
        <taxon>Anaeromyxobacteraceae</taxon>
        <taxon>Anaeromyxobacter</taxon>
    </lineage>
</organism>
<dbReference type="KEGG" id="acp:A2cp1_0775"/>
<reference evidence="5" key="1">
    <citation type="submission" date="2009-01" db="EMBL/GenBank/DDBJ databases">
        <title>Complete sequence of Anaeromyxobacter dehalogenans 2CP-1.</title>
        <authorList>
            <consortium name="US DOE Joint Genome Institute"/>
            <person name="Lucas S."/>
            <person name="Copeland A."/>
            <person name="Lapidus A."/>
            <person name="Glavina del Rio T."/>
            <person name="Dalin E."/>
            <person name="Tice H."/>
            <person name="Bruce D."/>
            <person name="Goodwin L."/>
            <person name="Pitluck S."/>
            <person name="Saunders E."/>
            <person name="Brettin T."/>
            <person name="Detter J.C."/>
            <person name="Han C."/>
            <person name="Larimer F."/>
            <person name="Land M."/>
            <person name="Hauser L."/>
            <person name="Kyrpides N."/>
            <person name="Ovchinnikova G."/>
            <person name="Beliaev A.S."/>
            <person name="Richardson P."/>
        </authorList>
    </citation>
    <scope>NUCLEOTIDE SEQUENCE</scope>
    <source>
        <strain evidence="5">2CP-1</strain>
    </source>
</reference>
<comment type="catalytic activity">
    <reaction evidence="3">
        <text>2'-deoxyribonucleotide-(2'-deoxyribose 5'-phosphate)-2'-deoxyribonucleotide-DNA = a 3'-end 2'-deoxyribonucleotide-(2,3-dehydro-2,3-deoxyribose 5'-phosphate)-DNA + a 5'-end 5'-phospho-2'-deoxyribonucleoside-DNA + H(+)</text>
        <dbReference type="Rhea" id="RHEA:66592"/>
        <dbReference type="Rhea" id="RHEA-COMP:13180"/>
        <dbReference type="Rhea" id="RHEA-COMP:16897"/>
        <dbReference type="Rhea" id="RHEA-COMP:17067"/>
        <dbReference type="ChEBI" id="CHEBI:15378"/>
        <dbReference type="ChEBI" id="CHEBI:136412"/>
        <dbReference type="ChEBI" id="CHEBI:157695"/>
        <dbReference type="ChEBI" id="CHEBI:167181"/>
        <dbReference type="EC" id="4.2.99.18"/>
    </reaction>
</comment>
<dbReference type="InterPro" id="IPR003265">
    <property type="entry name" value="HhH-GPD_domain"/>
</dbReference>
<evidence type="ECO:0000313" key="6">
    <source>
        <dbReference type="Proteomes" id="UP000007089"/>
    </source>
</evidence>
<dbReference type="Gene3D" id="1.10.340.30">
    <property type="entry name" value="Hypothetical protein, domain 2"/>
    <property type="match status" value="1"/>
</dbReference>
<dbReference type="InterPro" id="IPR052054">
    <property type="entry name" value="Oxidative_DNA_repair_enzyme"/>
</dbReference>
<evidence type="ECO:0000313" key="5">
    <source>
        <dbReference type="EMBL" id="ACL64129.1"/>
    </source>
</evidence>
<dbReference type="GO" id="GO:0034039">
    <property type="term" value="F:8-oxo-7,8-dihydroguanine DNA N-glycosylase activity"/>
    <property type="evidence" value="ECO:0007669"/>
    <property type="project" value="TreeGrafter"/>
</dbReference>